<dbReference type="RefSeq" id="WP_316984437.1">
    <property type="nucleotide sequence ID" value="NZ_CP136521.1"/>
</dbReference>
<dbReference type="InterPro" id="IPR013783">
    <property type="entry name" value="Ig-like_fold"/>
</dbReference>
<dbReference type="PANTHER" id="PTHR10201:SF323">
    <property type="entry name" value="MATRIX METALLOPROTEINASE-21"/>
    <property type="match status" value="1"/>
</dbReference>
<feature type="domain" description="Peptidase M10 metallopeptidase" evidence="7">
    <location>
        <begin position="409"/>
        <end position="478"/>
    </location>
</feature>
<dbReference type="SUPFAM" id="SSF81296">
    <property type="entry name" value="E set domains"/>
    <property type="match status" value="1"/>
</dbReference>
<keyword evidence="2" id="KW-0479">Metal-binding</keyword>
<dbReference type="GO" id="GO:0004222">
    <property type="term" value="F:metalloendopeptidase activity"/>
    <property type="evidence" value="ECO:0007669"/>
    <property type="project" value="InterPro"/>
</dbReference>
<name>A0AA97HRM4_9FLAO</name>
<dbReference type="Gene3D" id="3.40.390.10">
    <property type="entry name" value="Collagenase (Catalytic Domain)"/>
    <property type="match status" value="1"/>
</dbReference>
<dbReference type="AlphaFoldDB" id="A0AA97HRM4"/>
<dbReference type="GO" id="GO:0008270">
    <property type="term" value="F:zinc ion binding"/>
    <property type="evidence" value="ECO:0007669"/>
    <property type="project" value="InterPro"/>
</dbReference>
<dbReference type="GO" id="GO:0030574">
    <property type="term" value="P:collagen catabolic process"/>
    <property type="evidence" value="ECO:0007669"/>
    <property type="project" value="TreeGrafter"/>
</dbReference>
<keyword evidence="3" id="KW-0732">Signal</keyword>
<dbReference type="GO" id="GO:0006508">
    <property type="term" value="P:proteolysis"/>
    <property type="evidence" value="ECO:0007669"/>
    <property type="project" value="UniProtKB-KW"/>
</dbReference>
<keyword evidence="5" id="KW-0862">Zinc</keyword>
<dbReference type="InterPro" id="IPR008993">
    <property type="entry name" value="TIMP-like_OB-fold"/>
</dbReference>
<keyword evidence="11" id="KW-1185">Reference proteome</keyword>
<evidence type="ECO:0000256" key="1">
    <source>
        <dbReference type="ARBA" id="ARBA00022670"/>
    </source>
</evidence>
<protein>
    <submittedName>
        <fullName evidence="10">T9SS type A sorting domain-containing protein</fullName>
    </submittedName>
</protein>
<evidence type="ECO:0000313" key="10">
    <source>
        <dbReference type="EMBL" id="WOD44777.1"/>
    </source>
</evidence>
<dbReference type="PANTHER" id="PTHR10201">
    <property type="entry name" value="MATRIX METALLOPROTEINASE"/>
    <property type="match status" value="1"/>
</dbReference>
<dbReference type="InterPro" id="IPR024079">
    <property type="entry name" value="MetalloPept_cat_dom_sf"/>
</dbReference>
<evidence type="ECO:0000313" key="11">
    <source>
        <dbReference type="Proteomes" id="UP001302486"/>
    </source>
</evidence>
<dbReference type="GO" id="GO:0031012">
    <property type="term" value="C:extracellular matrix"/>
    <property type="evidence" value="ECO:0007669"/>
    <property type="project" value="InterPro"/>
</dbReference>
<reference evidence="11" key="1">
    <citation type="submission" date="2024-06" db="EMBL/GenBank/DDBJ databases">
        <title>Hwangdonia haimaensis gen. nov., sp. nov., a member of the family Flavobacteriaceae isolated from the haima cold seep.</title>
        <authorList>
            <person name="Li J."/>
        </authorList>
    </citation>
    <scope>NUCLEOTIDE SEQUENCE [LARGE SCALE GENOMIC DNA]</scope>
    <source>
        <strain evidence="11">SCSIO 19198</strain>
    </source>
</reference>
<evidence type="ECO:0000256" key="2">
    <source>
        <dbReference type="ARBA" id="ARBA00022723"/>
    </source>
</evidence>
<keyword evidence="1" id="KW-0645">Protease</keyword>
<dbReference type="Pfam" id="PF00413">
    <property type="entry name" value="Peptidase_M10"/>
    <property type="match status" value="1"/>
</dbReference>
<evidence type="ECO:0000259" key="8">
    <source>
        <dbReference type="Pfam" id="PF01833"/>
    </source>
</evidence>
<sequence length="592" mass="64967">MMNKTTLISIVFTMLFFLSYTPKLQAQGALIEMPLNDQIENTQLIIEGKVIAQKSFWNTDYTNIYTSNTIEVYKVFKGDSPIQIELITKGGWVGDMGETVTPSLQVKPGETGVFFLYDSKTQLANNNTALKKYNPYSGAQAFYKYNTQLNTVNNVFKSFKGIEDNFYTSITSKTKANYKELANKSFKPKTSSTSKTQGPSIEITGVSPSTITAGTYSVLTITGNDFGATMGKVYFQDANSVSGQITALDTQIVSWTNTEIQVQVPGDAGTGSIQVEDAEPTPNKSNFSGLAYITVPYAQITILSGGFEYQTQHVDTNGSGGYTWQMFTDFDANTAAKESFLRAFDTWRCETGVNWDIGATTMINSQQRDGTNIIRFDVGNELEASTLGVCYTYPSTCSSTGTTYVIVDELDIVFNDDTNWEYGTKPAVSPKTDFESVAVHELGHGHQLGHVINSNAIMHRSIGAGQNNRTLSFDDIAGGSDVQLRSVSIDAGCSSTLMTNHSCSLSVEEDELNNAISFYPNPAKDQFYINNASYVNLQKAVIYDISGRLISEHDLSNQSNTKTIKMQNASKGVYFVNIHSDLAVITKKIVID</sequence>
<evidence type="ECO:0000259" key="7">
    <source>
        <dbReference type="Pfam" id="PF00413"/>
    </source>
</evidence>
<dbReference type="InterPro" id="IPR002909">
    <property type="entry name" value="IPT_dom"/>
</dbReference>
<evidence type="ECO:0000256" key="3">
    <source>
        <dbReference type="ARBA" id="ARBA00022729"/>
    </source>
</evidence>
<dbReference type="EMBL" id="CP136521">
    <property type="protein sequence ID" value="WOD44777.1"/>
    <property type="molecule type" value="Genomic_DNA"/>
</dbReference>
<dbReference type="KEGG" id="hws:RNZ46_05810"/>
<dbReference type="Pfam" id="PF01833">
    <property type="entry name" value="TIG"/>
    <property type="match status" value="1"/>
</dbReference>
<keyword evidence="4" id="KW-0378">Hydrolase</keyword>
<gene>
    <name evidence="10" type="ORF">RNZ46_05810</name>
</gene>
<dbReference type="GO" id="GO:0030198">
    <property type="term" value="P:extracellular matrix organization"/>
    <property type="evidence" value="ECO:0007669"/>
    <property type="project" value="TreeGrafter"/>
</dbReference>
<proteinExistence type="predicted"/>
<evidence type="ECO:0000256" key="5">
    <source>
        <dbReference type="ARBA" id="ARBA00022833"/>
    </source>
</evidence>
<dbReference type="NCBIfam" id="TIGR04183">
    <property type="entry name" value="Por_Secre_tail"/>
    <property type="match status" value="1"/>
</dbReference>
<dbReference type="SUPFAM" id="SSF55486">
    <property type="entry name" value="Metalloproteases ('zincins'), catalytic domain"/>
    <property type="match status" value="1"/>
</dbReference>
<organism evidence="10 11">
    <name type="scientific">Hwangdonia lutea</name>
    <dbReference type="NCBI Taxonomy" id="3075823"/>
    <lineage>
        <taxon>Bacteria</taxon>
        <taxon>Pseudomonadati</taxon>
        <taxon>Bacteroidota</taxon>
        <taxon>Flavobacteriia</taxon>
        <taxon>Flavobacteriales</taxon>
        <taxon>Flavobacteriaceae</taxon>
        <taxon>Hwangdonia</taxon>
    </lineage>
</organism>
<evidence type="ECO:0000256" key="4">
    <source>
        <dbReference type="ARBA" id="ARBA00022801"/>
    </source>
</evidence>
<dbReference type="InterPro" id="IPR014756">
    <property type="entry name" value="Ig_E-set"/>
</dbReference>
<keyword evidence="6" id="KW-0482">Metalloprotease</keyword>
<dbReference type="InterPro" id="IPR001818">
    <property type="entry name" value="Pept_M10_metallopeptidase"/>
</dbReference>
<dbReference type="Proteomes" id="UP001302486">
    <property type="component" value="Chromosome"/>
</dbReference>
<dbReference type="CDD" id="cd00102">
    <property type="entry name" value="IPT"/>
    <property type="match status" value="1"/>
</dbReference>
<dbReference type="SUPFAM" id="SSF50242">
    <property type="entry name" value="TIMP-like"/>
    <property type="match status" value="1"/>
</dbReference>
<evidence type="ECO:0000259" key="9">
    <source>
        <dbReference type="Pfam" id="PF18962"/>
    </source>
</evidence>
<dbReference type="Pfam" id="PF18962">
    <property type="entry name" value="Por_Secre_tail"/>
    <property type="match status" value="1"/>
</dbReference>
<accession>A0AA97HRM4</accession>
<evidence type="ECO:0000256" key="6">
    <source>
        <dbReference type="ARBA" id="ARBA00023049"/>
    </source>
</evidence>
<dbReference type="Gene3D" id="2.60.40.10">
    <property type="entry name" value="Immunoglobulins"/>
    <property type="match status" value="1"/>
</dbReference>
<feature type="domain" description="Secretion system C-terminal sorting" evidence="9">
    <location>
        <begin position="519"/>
        <end position="591"/>
    </location>
</feature>
<feature type="domain" description="IPT/TIG" evidence="8">
    <location>
        <begin position="203"/>
        <end position="279"/>
    </location>
</feature>
<dbReference type="InterPro" id="IPR026444">
    <property type="entry name" value="Secre_tail"/>
</dbReference>